<comment type="caution">
    <text evidence="2">The sequence shown here is derived from an EMBL/GenBank/DDBJ whole genome shotgun (WGS) entry which is preliminary data.</text>
</comment>
<keyword evidence="3" id="KW-1185">Reference proteome</keyword>
<protein>
    <submittedName>
        <fullName evidence="2">DegV family protein</fullName>
    </submittedName>
</protein>
<dbReference type="SUPFAM" id="SSF82549">
    <property type="entry name" value="DAK1/DegV-like"/>
    <property type="match status" value="1"/>
</dbReference>
<sequence>MREKVAWVTDSTGVLDVELQQNEHIYIVPIQLHMEGKSYSDGVDITNEEMFQAMSERGAVVTTSQPSVGQFKQLYEKLESEGYERIYAFLVSEQLSGTVSSSKQASQLVKIPVHTFDTMLLSYPLTYIMKKAMTLYESGRNHDEILEQAAIYRDSNEAYVLIGSLEQLHKSGRLSSVKYYIGSFLKIKPIIAVVKGKLEIPDIARNDLHAEKVIFAKLKVAVENYNISDCMILYGRFRTQADKWIEKIEQLYPDLRLHVYPLGTAIGVHVGGNTLGISWFKEKI</sequence>
<dbReference type="PANTHER" id="PTHR33434">
    <property type="entry name" value="DEGV DOMAIN-CONTAINING PROTEIN DR_1986-RELATED"/>
    <property type="match status" value="1"/>
</dbReference>
<dbReference type="InterPro" id="IPR003797">
    <property type="entry name" value="DegV"/>
</dbReference>
<dbReference type="NCBIfam" id="TIGR00762">
    <property type="entry name" value="DegV"/>
    <property type="match status" value="1"/>
</dbReference>
<keyword evidence="1" id="KW-0446">Lipid-binding</keyword>
<dbReference type="RefSeq" id="WP_190999400.1">
    <property type="nucleotide sequence ID" value="NZ_JACXSI010000045.1"/>
</dbReference>
<dbReference type="PROSITE" id="PS51482">
    <property type="entry name" value="DEGV"/>
    <property type="match status" value="1"/>
</dbReference>
<dbReference type="Pfam" id="PF02645">
    <property type="entry name" value="DegV"/>
    <property type="match status" value="1"/>
</dbReference>
<dbReference type="EMBL" id="JACXSI010000045">
    <property type="protein sequence ID" value="MBD3109871.1"/>
    <property type="molecule type" value="Genomic_DNA"/>
</dbReference>
<dbReference type="AlphaFoldDB" id="A0A927CZH3"/>
<evidence type="ECO:0000313" key="2">
    <source>
        <dbReference type="EMBL" id="MBD3109871.1"/>
    </source>
</evidence>
<dbReference type="PANTHER" id="PTHR33434:SF2">
    <property type="entry name" value="FATTY ACID-BINDING PROTEIN TM_1468"/>
    <property type="match status" value="1"/>
</dbReference>
<evidence type="ECO:0000313" key="3">
    <source>
        <dbReference type="Proteomes" id="UP000602076"/>
    </source>
</evidence>
<accession>A0A927CZH3</accession>
<dbReference type="Gene3D" id="3.30.1180.10">
    <property type="match status" value="1"/>
</dbReference>
<dbReference type="InterPro" id="IPR043168">
    <property type="entry name" value="DegV_C"/>
</dbReference>
<organism evidence="2 3">
    <name type="scientific">Peribacillus faecalis</name>
    <dbReference type="NCBI Taxonomy" id="2772559"/>
    <lineage>
        <taxon>Bacteria</taxon>
        <taxon>Bacillati</taxon>
        <taxon>Bacillota</taxon>
        <taxon>Bacilli</taxon>
        <taxon>Bacillales</taxon>
        <taxon>Bacillaceae</taxon>
        <taxon>Peribacillus</taxon>
    </lineage>
</organism>
<name>A0A927CZH3_9BACI</name>
<evidence type="ECO:0000256" key="1">
    <source>
        <dbReference type="ARBA" id="ARBA00023121"/>
    </source>
</evidence>
<gene>
    <name evidence="2" type="ORF">IEO70_16140</name>
</gene>
<dbReference type="Gene3D" id="3.40.50.10170">
    <property type="match status" value="1"/>
</dbReference>
<proteinExistence type="predicted"/>
<reference evidence="2" key="1">
    <citation type="submission" date="2020-09" db="EMBL/GenBank/DDBJ databases">
        <title>Bacillus faecalis sp. nov., a moderately halophilic bacterium isolated from cow faeces.</title>
        <authorList>
            <person name="Jiang L."/>
            <person name="Lee J."/>
        </authorList>
    </citation>
    <scope>NUCLEOTIDE SEQUENCE</scope>
    <source>
        <strain evidence="2">AGMB 02131</strain>
    </source>
</reference>
<dbReference type="GO" id="GO:0008289">
    <property type="term" value="F:lipid binding"/>
    <property type="evidence" value="ECO:0007669"/>
    <property type="project" value="UniProtKB-KW"/>
</dbReference>
<dbReference type="Proteomes" id="UP000602076">
    <property type="component" value="Unassembled WGS sequence"/>
</dbReference>
<dbReference type="InterPro" id="IPR050270">
    <property type="entry name" value="DegV_domain_contain"/>
</dbReference>